<dbReference type="PRINTS" id="PR00753">
    <property type="entry name" value="ACCSYNTHASE"/>
</dbReference>
<keyword evidence="5" id="KW-0663">Pyridoxal phosphate</keyword>
<dbReference type="InterPro" id="IPR015424">
    <property type="entry name" value="PyrdxlP-dep_Trfase"/>
</dbReference>
<evidence type="ECO:0000313" key="8">
    <source>
        <dbReference type="EMBL" id="BAM07085.1"/>
    </source>
</evidence>
<dbReference type="GO" id="GO:0006520">
    <property type="term" value="P:amino acid metabolic process"/>
    <property type="evidence" value="ECO:0007669"/>
    <property type="project" value="InterPro"/>
</dbReference>
<dbReference type="OrthoDB" id="9802328at2"/>
<dbReference type="PROSITE" id="PS00105">
    <property type="entry name" value="AA_TRANSFER_CLASS_1"/>
    <property type="match status" value="1"/>
</dbReference>
<sequence>MNHSYHLADRLSNLKPSPTLKLASRAREMKANGIDVRDFTGGEPDFDTPEPIKDAAIAALKSGFTKYTAVGGIPELKSAIIEKFERDQGIVYKPSEIVVSSGAKHSLFQIFQALVNPGDHVLLPTPAWVSYPDQILLNGGVVIGVPCLPSDGFRLRPQALLEAITPRSRVLVLNSPNNPSGAIIPKEDLLRIAEIVKKHNLIVISDEIYEKIVFDGQETSSIASLVPEIRDRTVIVNGVSKTYAMTGWRIGYAAGPAPIIEAVETIQSQTASNPTSIAQKAAVVAIRSGEIYFKPMLAEYTRRRAMLLESLNAIDGIRMSPPDGAFYAFPDVSGLLGKRFGDMEIRTVTDLSEFFLAEARVALVPGSAFGSDHHMRMSFATSPENLEEGVRRLKEACALLT</sequence>
<dbReference type="KEGG" id="lfc:LFE_1402"/>
<evidence type="ECO:0000256" key="6">
    <source>
        <dbReference type="RuleBase" id="RU000481"/>
    </source>
</evidence>
<dbReference type="Pfam" id="PF00155">
    <property type="entry name" value="Aminotran_1_2"/>
    <property type="match status" value="1"/>
</dbReference>
<dbReference type="GO" id="GO:0008483">
    <property type="term" value="F:transaminase activity"/>
    <property type="evidence" value="ECO:0007669"/>
    <property type="project" value="UniProtKB-KW"/>
</dbReference>
<dbReference type="CDD" id="cd00609">
    <property type="entry name" value="AAT_like"/>
    <property type="match status" value="1"/>
</dbReference>
<comment type="cofactor">
    <cofactor evidence="1 6">
        <name>pyridoxal 5'-phosphate</name>
        <dbReference type="ChEBI" id="CHEBI:597326"/>
    </cofactor>
</comment>
<evidence type="ECO:0000256" key="4">
    <source>
        <dbReference type="ARBA" id="ARBA00022679"/>
    </source>
</evidence>
<dbReference type="Gene3D" id="3.90.1150.10">
    <property type="entry name" value="Aspartate Aminotransferase, domain 1"/>
    <property type="match status" value="1"/>
</dbReference>
<evidence type="ECO:0000256" key="2">
    <source>
        <dbReference type="ARBA" id="ARBA00007441"/>
    </source>
</evidence>
<evidence type="ECO:0000313" key="9">
    <source>
        <dbReference type="Proteomes" id="UP000007382"/>
    </source>
</evidence>
<reference evidence="9" key="2">
    <citation type="submission" date="2012-03" db="EMBL/GenBank/DDBJ databases">
        <title>The complete genome sequence of the pioneer microbe on fresh volcanic deposit, Leptospirillum ferrooxidans strain C2-3.</title>
        <authorList>
            <person name="Fujimura R."/>
            <person name="Sato Y."/>
            <person name="Nishizawa T."/>
            <person name="Nanba K."/>
            <person name="Oshima K."/>
            <person name="Hattori M."/>
            <person name="Kamijo T."/>
            <person name="Ohta H."/>
        </authorList>
    </citation>
    <scope>NUCLEOTIDE SEQUENCE [LARGE SCALE GENOMIC DNA]</scope>
    <source>
        <strain evidence="9">C2-3</strain>
    </source>
</reference>
<dbReference type="InterPro" id="IPR004839">
    <property type="entry name" value="Aminotransferase_I/II_large"/>
</dbReference>
<dbReference type="InterPro" id="IPR015421">
    <property type="entry name" value="PyrdxlP-dep_Trfase_major"/>
</dbReference>
<keyword evidence="4 6" id="KW-0808">Transferase</keyword>
<dbReference type="InterPro" id="IPR004838">
    <property type="entry name" value="NHTrfase_class1_PyrdxlP-BS"/>
</dbReference>
<dbReference type="PANTHER" id="PTHR46383">
    <property type="entry name" value="ASPARTATE AMINOTRANSFERASE"/>
    <property type="match status" value="1"/>
</dbReference>
<dbReference type="HOGENOM" id="CLU_017584_4_3_0"/>
<dbReference type="AlphaFoldDB" id="I0IP86"/>
<keyword evidence="9" id="KW-1185">Reference proteome</keyword>
<dbReference type="PANTHER" id="PTHR46383:SF1">
    <property type="entry name" value="ASPARTATE AMINOTRANSFERASE"/>
    <property type="match status" value="1"/>
</dbReference>
<dbReference type="PATRIC" id="fig|1162668.3.peg.1668"/>
<reference evidence="8 9" key="1">
    <citation type="journal article" date="2012" name="J. Bacteriol.">
        <title>Complete Genome Sequence of Leptospirillum ferrooxidans Strain C2-3, Isolated from a Fresh Volcanic Ash Deposit on the Island of Miyake, Japan.</title>
        <authorList>
            <person name="Fujimura R."/>
            <person name="Sato Y."/>
            <person name="Nishizawa T."/>
            <person name="Oshima K."/>
            <person name="Kim S.-W."/>
            <person name="Hattori M."/>
            <person name="Kamijo T."/>
            <person name="Ohta H."/>
        </authorList>
    </citation>
    <scope>NUCLEOTIDE SEQUENCE [LARGE SCALE GENOMIC DNA]</scope>
    <source>
        <strain evidence="8 9">C2-3</strain>
    </source>
</reference>
<organism evidence="8 9">
    <name type="scientific">Leptospirillum ferrooxidans (strain C2-3)</name>
    <dbReference type="NCBI Taxonomy" id="1162668"/>
    <lineage>
        <taxon>Bacteria</taxon>
        <taxon>Pseudomonadati</taxon>
        <taxon>Nitrospirota</taxon>
        <taxon>Nitrospiria</taxon>
        <taxon>Nitrospirales</taxon>
        <taxon>Nitrospiraceae</taxon>
        <taxon>Leptospirillum</taxon>
    </lineage>
</organism>
<accession>I0IP86</accession>
<dbReference type="Proteomes" id="UP000007382">
    <property type="component" value="Chromosome"/>
</dbReference>
<dbReference type="EMBL" id="AP012342">
    <property type="protein sequence ID" value="BAM07085.1"/>
    <property type="molecule type" value="Genomic_DNA"/>
</dbReference>
<dbReference type="SUPFAM" id="SSF53383">
    <property type="entry name" value="PLP-dependent transferases"/>
    <property type="match status" value="1"/>
</dbReference>
<evidence type="ECO:0000259" key="7">
    <source>
        <dbReference type="Pfam" id="PF00155"/>
    </source>
</evidence>
<comment type="similarity">
    <text evidence="2 6">Belongs to the class-I pyridoxal-phosphate-dependent aminotransferase family.</text>
</comment>
<evidence type="ECO:0000256" key="1">
    <source>
        <dbReference type="ARBA" id="ARBA00001933"/>
    </source>
</evidence>
<dbReference type="InterPro" id="IPR015422">
    <property type="entry name" value="PyrdxlP-dep_Trfase_small"/>
</dbReference>
<dbReference type="Gene3D" id="3.40.640.10">
    <property type="entry name" value="Type I PLP-dependent aspartate aminotransferase-like (Major domain)"/>
    <property type="match status" value="1"/>
</dbReference>
<protein>
    <recommendedName>
        <fullName evidence="6">Aminotransferase</fullName>
        <ecNumber evidence="6">2.6.1.-</ecNumber>
    </recommendedName>
</protein>
<keyword evidence="3 6" id="KW-0032">Aminotransferase</keyword>
<dbReference type="RefSeq" id="WP_014449573.1">
    <property type="nucleotide sequence ID" value="NC_017094.1"/>
</dbReference>
<feature type="domain" description="Aminotransferase class I/classII large" evidence="7">
    <location>
        <begin position="37"/>
        <end position="393"/>
    </location>
</feature>
<evidence type="ECO:0000256" key="5">
    <source>
        <dbReference type="ARBA" id="ARBA00022898"/>
    </source>
</evidence>
<dbReference type="FunFam" id="3.40.640.10:FF:000033">
    <property type="entry name" value="Aspartate aminotransferase"/>
    <property type="match status" value="1"/>
</dbReference>
<evidence type="ECO:0000256" key="3">
    <source>
        <dbReference type="ARBA" id="ARBA00022576"/>
    </source>
</evidence>
<dbReference type="STRING" id="1162668.LFE_1402"/>
<name>I0IP86_LEPFC</name>
<dbReference type="GO" id="GO:0030170">
    <property type="term" value="F:pyridoxal phosphate binding"/>
    <property type="evidence" value="ECO:0007669"/>
    <property type="project" value="InterPro"/>
</dbReference>
<gene>
    <name evidence="8" type="ordered locus">LFE_1402</name>
</gene>
<dbReference type="EC" id="2.6.1.-" evidence="6"/>
<dbReference type="InterPro" id="IPR050596">
    <property type="entry name" value="AspAT/PAT-like"/>
</dbReference>
<dbReference type="eggNOG" id="COG0436">
    <property type="taxonomic scope" value="Bacteria"/>
</dbReference>
<proteinExistence type="inferred from homology"/>